<accession>A0ABN8B5D3</accession>
<reference evidence="2" key="1">
    <citation type="submission" date="2021-12" db="EMBL/GenBank/DDBJ databases">
        <authorList>
            <person name="King R."/>
        </authorList>
    </citation>
    <scope>NUCLEOTIDE SEQUENCE</scope>
</reference>
<dbReference type="Gene3D" id="2.60.40.10">
    <property type="entry name" value="Immunoglobulins"/>
    <property type="match status" value="2"/>
</dbReference>
<protein>
    <recommendedName>
        <fullName evidence="1">Ig-like domain-containing protein</fullName>
    </recommendedName>
</protein>
<evidence type="ECO:0000259" key="1">
    <source>
        <dbReference type="PROSITE" id="PS50835"/>
    </source>
</evidence>
<dbReference type="SUPFAM" id="SSF48726">
    <property type="entry name" value="Immunoglobulin"/>
    <property type="match status" value="1"/>
</dbReference>
<dbReference type="PROSITE" id="PS50835">
    <property type="entry name" value="IG_LIKE"/>
    <property type="match status" value="1"/>
</dbReference>
<dbReference type="InterPro" id="IPR003599">
    <property type="entry name" value="Ig_sub"/>
</dbReference>
<name>A0ABN8B5D3_CHISP</name>
<gene>
    <name evidence="2" type="ORF">CHILSU_LOCUS6663</name>
</gene>
<dbReference type="SMART" id="SM00409">
    <property type="entry name" value="IG"/>
    <property type="match status" value="2"/>
</dbReference>
<keyword evidence="3" id="KW-1185">Reference proteome</keyword>
<evidence type="ECO:0000313" key="2">
    <source>
        <dbReference type="EMBL" id="CAH0403390.1"/>
    </source>
</evidence>
<feature type="domain" description="Ig-like" evidence="1">
    <location>
        <begin position="143"/>
        <end position="293"/>
    </location>
</feature>
<dbReference type="EMBL" id="OU963916">
    <property type="protein sequence ID" value="CAH0403390.1"/>
    <property type="molecule type" value="Genomic_DNA"/>
</dbReference>
<dbReference type="PANTHER" id="PTHR23279:SF3">
    <property type="entry name" value="DEFECTIVE PROBOSCIS EXTENSION RESPONSE 18"/>
    <property type="match status" value="1"/>
</dbReference>
<organism evidence="2 3">
    <name type="scientific">Chilo suppressalis</name>
    <name type="common">Asiatic rice borer moth</name>
    <dbReference type="NCBI Taxonomy" id="168631"/>
    <lineage>
        <taxon>Eukaryota</taxon>
        <taxon>Metazoa</taxon>
        <taxon>Ecdysozoa</taxon>
        <taxon>Arthropoda</taxon>
        <taxon>Hexapoda</taxon>
        <taxon>Insecta</taxon>
        <taxon>Pterygota</taxon>
        <taxon>Neoptera</taxon>
        <taxon>Endopterygota</taxon>
        <taxon>Lepidoptera</taxon>
        <taxon>Glossata</taxon>
        <taxon>Ditrysia</taxon>
        <taxon>Pyraloidea</taxon>
        <taxon>Crambidae</taxon>
        <taxon>Crambinae</taxon>
        <taxon>Chilo</taxon>
    </lineage>
</organism>
<dbReference type="CDD" id="cd00096">
    <property type="entry name" value="Ig"/>
    <property type="match status" value="1"/>
</dbReference>
<sequence>MHRLYITPQIRAFQASPNLISSDFKTGDKKVVNGPFWHEVFTETYEDHDEDISTTTSEPLPFFEDDASTNNVTAQLGSRVHLHCRVHDLGEKTISWVRRRGEELHLLSFGRHTYSADSRYSLAFEHPNDWRLLIQCHISIDLPKVEIIDERGRPLQDKFYKEGSIIELRCVVSEVPQPTRQVNWKHGARLLNYDTKRGGVREQSAQIFIFRHKEGSVIELRCVVSEVPKPTRQVNWKHGVRLLSYDMKRGGMSVKTEATSNGALSRLYIANANRNDSGNYTCSLADVTASAVSVHVLRGENPLAMQRGNSGSATYPSLVFFVSLIS</sequence>
<proteinExistence type="predicted"/>
<dbReference type="Pfam" id="PF13927">
    <property type="entry name" value="Ig_3"/>
    <property type="match status" value="1"/>
</dbReference>
<dbReference type="InterPro" id="IPR037448">
    <property type="entry name" value="Zig-8"/>
</dbReference>
<dbReference type="PANTHER" id="PTHR23279">
    <property type="entry name" value="DEFECTIVE PROBOSCIS EXTENSION RESPONSE DPR -RELATED"/>
    <property type="match status" value="1"/>
</dbReference>
<dbReference type="InterPro" id="IPR007110">
    <property type="entry name" value="Ig-like_dom"/>
</dbReference>
<dbReference type="Proteomes" id="UP001153292">
    <property type="component" value="Chromosome 23"/>
</dbReference>
<dbReference type="InterPro" id="IPR013783">
    <property type="entry name" value="Ig-like_fold"/>
</dbReference>
<dbReference type="InterPro" id="IPR036179">
    <property type="entry name" value="Ig-like_dom_sf"/>
</dbReference>
<evidence type="ECO:0000313" key="3">
    <source>
        <dbReference type="Proteomes" id="UP001153292"/>
    </source>
</evidence>